<dbReference type="SMART" id="SM00450">
    <property type="entry name" value="RHOD"/>
    <property type="match status" value="1"/>
</dbReference>
<reference evidence="3 4" key="1">
    <citation type="submission" date="2020-04" db="EMBL/GenBank/DDBJ databases">
        <title>Nesterenkonia sp. nov., isolated from marine sediment.</title>
        <authorList>
            <person name="Zhang G."/>
        </authorList>
    </citation>
    <scope>NUCLEOTIDE SEQUENCE [LARGE SCALE GENOMIC DNA]</scope>
    <source>
        <strain evidence="3 4">MY13</strain>
    </source>
</reference>
<evidence type="ECO:0000256" key="1">
    <source>
        <dbReference type="SAM" id="Phobius"/>
    </source>
</evidence>
<dbReference type="InterPro" id="IPR050229">
    <property type="entry name" value="GlpE_sulfurtransferase"/>
</dbReference>
<protein>
    <submittedName>
        <fullName evidence="3">Rhodanese-like domain-containing protein</fullName>
    </submittedName>
</protein>
<dbReference type="PANTHER" id="PTHR43031:SF1">
    <property type="entry name" value="PYRIDINE NUCLEOTIDE-DISULPHIDE OXIDOREDUCTASE"/>
    <property type="match status" value="1"/>
</dbReference>
<keyword evidence="1" id="KW-1133">Transmembrane helix</keyword>
<evidence type="ECO:0000313" key="3">
    <source>
        <dbReference type="EMBL" id="NLS08453.1"/>
    </source>
</evidence>
<feature type="transmembrane region" description="Helical" evidence="1">
    <location>
        <begin position="118"/>
        <end position="136"/>
    </location>
</feature>
<comment type="caution">
    <text evidence="3">The sequence shown here is derived from an EMBL/GenBank/DDBJ whole genome shotgun (WGS) entry which is preliminary data.</text>
</comment>
<feature type="domain" description="Rhodanese" evidence="2">
    <location>
        <begin position="17"/>
        <end position="107"/>
    </location>
</feature>
<keyword evidence="4" id="KW-1185">Reference proteome</keyword>
<dbReference type="PANTHER" id="PTHR43031">
    <property type="entry name" value="FAD-DEPENDENT OXIDOREDUCTASE"/>
    <property type="match status" value="1"/>
</dbReference>
<gene>
    <name evidence="3" type="ORF">HGQ17_00205</name>
</gene>
<dbReference type="SUPFAM" id="SSF52821">
    <property type="entry name" value="Rhodanese/Cell cycle control phosphatase"/>
    <property type="match status" value="1"/>
</dbReference>
<dbReference type="AlphaFoldDB" id="A0A7X8YCD7"/>
<sequence length="194" mass="20591">MTPTPCAPEDLLHNTHLASQTVLIDVRTPAEFETAHIKGSRNLPLDLLQKNPSPVASSLPENAVLLCQSGARSQQAVEALSTAGADQLQVLVGGINAYQKAGGELLRGKQRWAMERQVRMGAGALVATGVLASHFIHPKLKWLSFGVGSGLIFAAASNTCAMGYALSRMPWNRTATDPTLEAALRDIPDATGLR</sequence>
<organism evidence="3 4">
    <name type="scientific">Nesterenkonia sedimenti</name>
    <dbReference type="NCBI Taxonomy" id="1463632"/>
    <lineage>
        <taxon>Bacteria</taxon>
        <taxon>Bacillati</taxon>
        <taxon>Actinomycetota</taxon>
        <taxon>Actinomycetes</taxon>
        <taxon>Micrococcales</taxon>
        <taxon>Micrococcaceae</taxon>
        <taxon>Nesterenkonia</taxon>
    </lineage>
</organism>
<proteinExistence type="predicted"/>
<dbReference type="InterPro" id="IPR036873">
    <property type="entry name" value="Rhodanese-like_dom_sf"/>
</dbReference>
<dbReference type="RefSeq" id="WP_168885962.1">
    <property type="nucleotide sequence ID" value="NZ_JABAHY010000001.1"/>
</dbReference>
<dbReference type="Pfam" id="PF00581">
    <property type="entry name" value="Rhodanese"/>
    <property type="match status" value="1"/>
</dbReference>
<dbReference type="InterPro" id="IPR001763">
    <property type="entry name" value="Rhodanese-like_dom"/>
</dbReference>
<dbReference type="Gene3D" id="3.40.250.10">
    <property type="entry name" value="Rhodanese-like domain"/>
    <property type="match status" value="1"/>
</dbReference>
<feature type="transmembrane region" description="Helical" evidence="1">
    <location>
        <begin position="142"/>
        <end position="166"/>
    </location>
</feature>
<keyword evidence="1" id="KW-0472">Membrane</keyword>
<dbReference type="Pfam" id="PF11127">
    <property type="entry name" value="YgaP-like_TM"/>
    <property type="match status" value="1"/>
</dbReference>
<dbReference type="Proteomes" id="UP000523139">
    <property type="component" value="Unassembled WGS sequence"/>
</dbReference>
<keyword evidence="1" id="KW-0812">Transmembrane</keyword>
<evidence type="ECO:0000313" key="4">
    <source>
        <dbReference type="Proteomes" id="UP000523139"/>
    </source>
</evidence>
<evidence type="ECO:0000259" key="2">
    <source>
        <dbReference type="PROSITE" id="PS50206"/>
    </source>
</evidence>
<accession>A0A7X8YCD7</accession>
<dbReference type="EMBL" id="JABAHY010000001">
    <property type="protein sequence ID" value="NLS08453.1"/>
    <property type="molecule type" value="Genomic_DNA"/>
</dbReference>
<dbReference type="PROSITE" id="PS50206">
    <property type="entry name" value="RHODANESE_3"/>
    <property type="match status" value="1"/>
</dbReference>
<name>A0A7X8YCD7_9MICC</name>
<dbReference type="InterPro" id="IPR021309">
    <property type="entry name" value="YgaP-like_TM"/>
</dbReference>
<dbReference type="Gene3D" id="6.10.140.1340">
    <property type="match status" value="1"/>
</dbReference>
<dbReference type="CDD" id="cd00158">
    <property type="entry name" value="RHOD"/>
    <property type="match status" value="1"/>
</dbReference>